<gene>
    <name evidence="2" type="ORF">OQ287_10530</name>
</gene>
<sequence>MTSLPYEPRAIIGRREIVTLPELELTLPCKVDTGARTSALHAEHIHSFEREGHWYVRFTSWGGNDNNISRQFELPLYDRRQVKSSNGHSENRCVIRTLMKLGELSYDIELTLVNRQEMRHPMLLGRRAMRRLLVAPGASFLHDTP</sequence>
<dbReference type="PANTHER" id="PTHR38037:SF2">
    <property type="entry name" value="ATP-DEPENDENT ZINC PROTEASE DOMAIN-CONTAINING PROTEIN-RELATED"/>
    <property type="match status" value="1"/>
</dbReference>
<protein>
    <submittedName>
        <fullName evidence="2">RimK/LysX family protein</fullName>
    </submittedName>
</protein>
<dbReference type="SUPFAM" id="SSF50630">
    <property type="entry name" value="Acid proteases"/>
    <property type="match status" value="1"/>
</dbReference>
<evidence type="ECO:0000313" key="3">
    <source>
        <dbReference type="Proteomes" id="UP001165678"/>
    </source>
</evidence>
<dbReference type="Proteomes" id="UP001165678">
    <property type="component" value="Unassembled WGS sequence"/>
</dbReference>
<accession>A0AA41ZIT1</accession>
<name>A0AA41ZIT1_9GAMM</name>
<dbReference type="RefSeq" id="WP_250939514.1">
    <property type="nucleotide sequence ID" value="NZ_JAMLJK010000005.1"/>
</dbReference>
<dbReference type="AlphaFoldDB" id="A0AA41ZIT1"/>
<organism evidence="2 3">
    <name type="scientific">Larsenimonas rhizosphaerae</name>
    <dbReference type="NCBI Taxonomy" id="2944682"/>
    <lineage>
        <taxon>Bacteria</taxon>
        <taxon>Pseudomonadati</taxon>
        <taxon>Pseudomonadota</taxon>
        <taxon>Gammaproteobacteria</taxon>
        <taxon>Oceanospirillales</taxon>
        <taxon>Halomonadaceae</taxon>
        <taxon>Larsenimonas</taxon>
    </lineage>
</organism>
<dbReference type="InterPro" id="IPR008503">
    <property type="entry name" value="Asp_endopeptidase"/>
</dbReference>
<evidence type="ECO:0000259" key="1">
    <source>
        <dbReference type="Pfam" id="PF05618"/>
    </source>
</evidence>
<dbReference type="EMBL" id="JAPIVE010000003">
    <property type="protein sequence ID" value="MCX2524673.1"/>
    <property type="molecule type" value="Genomic_DNA"/>
</dbReference>
<dbReference type="InterPro" id="IPR021109">
    <property type="entry name" value="Peptidase_aspartic_dom_sf"/>
</dbReference>
<proteinExistence type="predicted"/>
<feature type="domain" description="Retropepsin-like aspartic endopeptidase" evidence="1">
    <location>
        <begin position="11"/>
        <end position="142"/>
    </location>
</feature>
<dbReference type="PANTHER" id="PTHR38037">
    <property type="entry name" value="ZN_PROTEASE DOMAIN-CONTAINING PROTEIN"/>
    <property type="match status" value="1"/>
</dbReference>
<comment type="caution">
    <text evidence="2">The sequence shown here is derived from an EMBL/GenBank/DDBJ whole genome shotgun (WGS) entry which is preliminary data.</text>
</comment>
<keyword evidence="3" id="KW-1185">Reference proteome</keyword>
<evidence type="ECO:0000313" key="2">
    <source>
        <dbReference type="EMBL" id="MCX2524673.1"/>
    </source>
</evidence>
<dbReference type="Gene3D" id="2.40.70.10">
    <property type="entry name" value="Acid Proteases"/>
    <property type="match status" value="1"/>
</dbReference>
<dbReference type="Pfam" id="PF05618">
    <property type="entry name" value="Zn_protease"/>
    <property type="match status" value="1"/>
</dbReference>
<reference evidence="2" key="1">
    <citation type="submission" date="2022-11" db="EMBL/GenBank/DDBJ databases">
        <title>Larsenimonas rhizosphaerae sp. nov., isolated from a tidal mudflat.</title>
        <authorList>
            <person name="Lee S.D."/>
            <person name="Kim I.S."/>
        </authorList>
    </citation>
    <scope>NUCLEOTIDE SEQUENCE</scope>
    <source>
        <strain evidence="2">GH2-1</strain>
    </source>
</reference>